<evidence type="ECO:0000313" key="2">
    <source>
        <dbReference type="EMBL" id="OMJ94707.1"/>
    </source>
</evidence>
<feature type="transmembrane region" description="Helical" evidence="1">
    <location>
        <begin position="60"/>
        <end position="82"/>
    </location>
</feature>
<feature type="transmembrane region" description="Helical" evidence="1">
    <location>
        <begin position="267"/>
        <end position="285"/>
    </location>
</feature>
<dbReference type="AlphaFoldDB" id="A0A1R2D0B5"/>
<keyword evidence="1" id="KW-1133">Transmembrane helix</keyword>
<keyword evidence="3" id="KW-1185">Reference proteome</keyword>
<proteinExistence type="predicted"/>
<dbReference type="OrthoDB" id="10394338at2759"/>
<reference evidence="2 3" key="1">
    <citation type="submission" date="2016-11" db="EMBL/GenBank/DDBJ databases">
        <title>The macronuclear genome of Stentor coeruleus: a giant cell with tiny introns.</title>
        <authorList>
            <person name="Slabodnick M."/>
            <person name="Ruby J.G."/>
            <person name="Reiff S.B."/>
            <person name="Swart E.C."/>
            <person name="Gosai S."/>
            <person name="Prabakaran S."/>
            <person name="Witkowska E."/>
            <person name="Larue G.E."/>
            <person name="Fisher S."/>
            <person name="Freeman R.M."/>
            <person name="Gunawardena J."/>
            <person name="Chu W."/>
            <person name="Stover N.A."/>
            <person name="Gregory B.D."/>
            <person name="Nowacki M."/>
            <person name="Derisi J."/>
            <person name="Roy S.W."/>
            <person name="Marshall W.F."/>
            <person name="Sood P."/>
        </authorList>
    </citation>
    <scope>NUCLEOTIDE SEQUENCE [LARGE SCALE GENOMIC DNA]</scope>
    <source>
        <strain evidence="2">WM001</strain>
    </source>
</reference>
<feature type="transmembrane region" description="Helical" evidence="1">
    <location>
        <begin position="210"/>
        <end position="229"/>
    </location>
</feature>
<comment type="caution">
    <text evidence="2">The sequence shown here is derived from an EMBL/GenBank/DDBJ whole genome shotgun (WGS) entry which is preliminary data.</text>
</comment>
<keyword evidence="1" id="KW-0472">Membrane</keyword>
<gene>
    <name evidence="2" type="ORF">SteCoe_2045</name>
</gene>
<name>A0A1R2D0B5_9CILI</name>
<dbReference type="EMBL" id="MPUH01000022">
    <property type="protein sequence ID" value="OMJ94707.1"/>
    <property type="molecule type" value="Genomic_DNA"/>
</dbReference>
<keyword evidence="1" id="KW-0812">Transmembrane</keyword>
<feature type="transmembrane region" description="Helical" evidence="1">
    <location>
        <begin position="7"/>
        <end position="28"/>
    </location>
</feature>
<feature type="transmembrane region" description="Helical" evidence="1">
    <location>
        <begin position="182"/>
        <end position="204"/>
    </location>
</feature>
<protein>
    <submittedName>
        <fullName evidence="2">Uncharacterized protein</fullName>
    </submittedName>
</protein>
<dbReference type="Proteomes" id="UP000187209">
    <property type="component" value="Unassembled WGS sequence"/>
</dbReference>
<evidence type="ECO:0000256" key="1">
    <source>
        <dbReference type="SAM" id="Phobius"/>
    </source>
</evidence>
<sequence length="298" mass="33682">MVFNNRYVCLAALTIELLIEHIQVMSFLRYAPDTSATWNSDAHDAFKGLEKIALRFDGDAFIGIYITAAVVVFVSLVLYIALNEKLHQWNRKQNTLACIFIWFFEHIIFGVGYIPIISQFVAVQYCATDSTIESYSSITCWESKHMTLLEIGYIFSGFALFLSGVICPVFKAERPKGIERKFGNESYFIGIYKLLLFGVVFLFGPIHSPVPGLVLTILVIAYLLIWEAFAELHVASMYMGVLMGQMWVFACAIALKDDSSGSEMLAAWPPFILFGYAILPIKSLVIHRVPRQMPIEKQ</sequence>
<evidence type="ECO:0000313" key="3">
    <source>
        <dbReference type="Proteomes" id="UP000187209"/>
    </source>
</evidence>
<feature type="transmembrane region" description="Helical" evidence="1">
    <location>
        <begin position="94"/>
        <end position="114"/>
    </location>
</feature>
<feature type="transmembrane region" description="Helical" evidence="1">
    <location>
        <begin position="236"/>
        <end position="255"/>
    </location>
</feature>
<organism evidence="2 3">
    <name type="scientific">Stentor coeruleus</name>
    <dbReference type="NCBI Taxonomy" id="5963"/>
    <lineage>
        <taxon>Eukaryota</taxon>
        <taxon>Sar</taxon>
        <taxon>Alveolata</taxon>
        <taxon>Ciliophora</taxon>
        <taxon>Postciliodesmatophora</taxon>
        <taxon>Heterotrichea</taxon>
        <taxon>Heterotrichida</taxon>
        <taxon>Stentoridae</taxon>
        <taxon>Stentor</taxon>
    </lineage>
</organism>
<feature type="transmembrane region" description="Helical" evidence="1">
    <location>
        <begin position="151"/>
        <end position="170"/>
    </location>
</feature>
<accession>A0A1R2D0B5</accession>